<comment type="caution">
    <text evidence="2">The sequence shown here is derived from an EMBL/GenBank/DDBJ whole genome shotgun (WGS) entry which is preliminary data.</text>
</comment>
<dbReference type="AlphaFoldDB" id="A0A0L6ULD8"/>
<sequence length="252" mass="27338">PICIVFSVSGFHQQVQSKMTRDNVESQITKMGGFAKKLNSLITTPYSGQCLFHCPSDIPPTRLDQLCVVAHEQRTSSLLPYSLCLKTGFTQAKISLGRNHPNLCLNFCLFCKRSGHDLLNCNNASHPLPSRGSSSSRSKGPAKAGHTTVVELGDYTPDKDSFSEFLEEYEESARTVTASMAVSHPPNTRHVNLDLGCSLTMTPYKSTVSTLTPPATPVQLADNLLVKSSHTGTLQLPLAIPTSVKSLPTYTS</sequence>
<proteinExistence type="predicted"/>
<feature type="non-terminal residue" evidence="2">
    <location>
        <position position="1"/>
    </location>
</feature>
<feature type="region of interest" description="Disordered" evidence="1">
    <location>
        <begin position="127"/>
        <end position="146"/>
    </location>
</feature>
<organism evidence="2 3">
    <name type="scientific">Puccinia sorghi</name>
    <dbReference type="NCBI Taxonomy" id="27349"/>
    <lineage>
        <taxon>Eukaryota</taxon>
        <taxon>Fungi</taxon>
        <taxon>Dikarya</taxon>
        <taxon>Basidiomycota</taxon>
        <taxon>Pucciniomycotina</taxon>
        <taxon>Pucciniomycetes</taxon>
        <taxon>Pucciniales</taxon>
        <taxon>Pucciniaceae</taxon>
        <taxon>Puccinia</taxon>
    </lineage>
</organism>
<accession>A0A0L6ULD8</accession>
<dbReference type="EMBL" id="LAVV01010734">
    <property type="protein sequence ID" value="KNZ48650.1"/>
    <property type="molecule type" value="Genomic_DNA"/>
</dbReference>
<evidence type="ECO:0000313" key="2">
    <source>
        <dbReference type="EMBL" id="KNZ48650.1"/>
    </source>
</evidence>
<name>A0A0L6ULD8_9BASI</name>
<dbReference type="Proteomes" id="UP000037035">
    <property type="component" value="Unassembled WGS sequence"/>
</dbReference>
<protein>
    <submittedName>
        <fullName evidence="2">Uncharacterized protein</fullName>
    </submittedName>
</protein>
<evidence type="ECO:0000256" key="1">
    <source>
        <dbReference type="SAM" id="MobiDB-lite"/>
    </source>
</evidence>
<reference evidence="2 3" key="1">
    <citation type="submission" date="2015-08" db="EMBL/GenBank/DDBJ databases">
        <title>Next Generation Sequencing and Analysis of the Genome of Puccinia sorghi L Schw, the Causal Agent of Maize Common Rust.</title>
        <authorList>
            <person name="Rochi L."/>
            <person name="Burguener G."/>
            <person name="Darino M."/>
            <person name="Turjanski A."/>
            <person name="Kreff E."/>
            <person name="Dieguez M.J."/>
            <person name="Sacco F."/>
        </authorList>
    </citation>
    <scope>NUCLEOTIDE SEQUENCE [LARGE SCALE GENOMIC DNA]</scope>
    <source>
        <strain evidence="2 3">RO10H11247</strain>
    </source>
</reference>
<gene>
    <name evidence="2" type="ORF">VP01_5512g1</name>
</gene>
<dbReference type="VEuPathDB" id="FungiDB:VP01_5512g1"/>
<keyword evidence="3" id="KW-1185">Reference proteome</keyword>
<evidence type="ECO:0000313" key="3">
    <source>
        <dbReference type="Proteomes" id="UP000037035"/>
    </source>
</evidence>
<feature type="compositionally biased region" description="Low complexity" evidence="1">
    <location>
        <begin position="129"/>
        <end position="144"/>
    </location>
</feature>
<feature type="non-terminal residue" evidence="2">
    <location>
        <position position="252"/>
    </location>
</feature>